<reference evidence="1 2" key="1">
    <citation type="submission" date="2016-02" db="EMBL/GenBank/DDBJ databases">
        <authorList>
            <consortium name="Pathogen Informatics"/>
        </authorList>
    </citation>
    <scope>NUCLEOTIDE SEQUENCE [LARGE SCALE GENOMIC DNA]</scope>
    <source>
        <strain evidence="1 2">SS1013</strain>
    </source>
</reference>
<accession>A0A116P8M8</accession>
<organism evidence="1 2">
    <name type="scientific">Streptococcus suis</name>
    <dbReference type="NCBI Taxonomy" id="1307"/>
    <lineage>
        <taxon>Bacteria</taxon>
        <taxon>Bacillati</taxon>
        <taxon>Bacillota</taxon>
        <taxon>Bacilli</taxon>
        <taxon>Lactobacillales</taxon>
        <taxon>Streptococcaceae</taxon>
        <taxon>Streptococcus</taxon>
    </lineage>
</organism>
<evidence type="ECO:0000313" key="1">
    <source>
        <dbReference type="EMBL" id="CYW44277.1"/>
    </source>
</evidence>
<proteinExistence type="predicted"/>
<dbReference type="AlphaFoldDB" id="A0A116P8M8"/>
<protein>
    <submittedName>
        <fullName evidence="1">Uncharacterized protein</fullName>
    </submittedName>
</protein>
<dbReference type="RefSeq" id="WP_261292190.1">
    <property type="nucleotide sequence ID" value="NZ_CEIH01000030.1"/>
</dbReference>
<gene>
    <name evidence="1" type="ORF">ERS132539_01624</name>
</gene>
<name>A0A116P8M8_STRSU</name>
<evidence type="ECO:0000313" key="2">
    <source>
        <dbReference type="Proteomes" id="UP000069526"/>
    </source>
</evidence>
<dbReference type="Proteomes" id="UP000069526">
    <property type="component" value="Unassembled WGS sequence"/>
</dbReference>
<dbReference type="EMBL" id="FIJK01000042">
    <property type="protein sequence ID" value="CYW44277.1"/>
    <property type="molecule type" value="Genomic_DNA"/>
</dbReference>
<sequence>MKKVLTRKELEKIDGGSLKSLAVRNPRIGLPTPVKPKMEVM</sequence>